<feature type="chain" id="PRO_5036804776" description="Long-subunit fatty acid transport protein" evidence="1">
    <location>
        <begin position="23"/>
        <end position="443"/>
    </location>
</feature>
<comment type="caution">
    <text evidence="2">The sequence shown here is derived from an EMBL/GenBank/DDBJ whole genome shotgun (WGS) entry which is preliminary data.</text>
</comment>
<evidence type="ECO:0000256" key="1">
    <source>
        <dbReference type="SAM" id="SignalP"/>
    </source>
</evidence>
<keyword evidence="3" id="KW-1185">Reference proteome</keyword>
<organism evidence="2 3">
    <name type="scientific">Mucilaginibacter glaciei</name>
    <dbReference type="NCBI Taxonomy" id="2772109"/>
    <lineage>
        <taxon>Bacteria</taxon>
        <taxon>Pseudomonadati</taxon>
        <taxon>Bacteroidota</taxon>
        <taxon>Sphingobacteriia</taxon>
        <taxon>Sphingobacteriales</taxon>
        <taxon>Sphingobacteriaceae</taxon>
        <taxon>Mucilaginibacter</taxon>
    </lineage>
</organism>
<dbReference type="AlphaFoldDB" id="A0A926S2E7"/>
<accession>A0A926S2E7</accession>
<protein>
    <recommendedName>
        <fullName evidence="4">Long-subunit fatty acid transport protein</fullName>
    </recommendedName>
</protein>
<proteinExistence type="predicted"/>
<reference evidence="2" key="1">
    <citation type="submission" date="2020-09" db="EMBL/GenBank/DDBJ databases">
        <title>Novel species of Mucilaginibacter isolated from a glacier on the Tibetan Plateau.</title>
        <authorList>
            <person name="Liu Q."/>
            <person name="Xin Y.-H."/>
        </authorList>
    </citation>
    <scope>NUCLEOTIDE SEQUENCE</scope>
    <source>
        <strain evidence="2">ZB1P21</strain>
    </source>
</reference>
<keyword evidence="1" id="KW-0732">Signal</keyword>
<dbReference type="EMBL" id="JACWMX010000005">
    <property type="protein sequence ID" value="MBD1394058.1"/>
    <property type="molecule type" value="Genomic_DNA"/>
</dbReference>
<evidence type="ECO:0008006" key="4">
    <source>
        <dbReference type="Google" id="ProtNLM"/>
    </source>
</evidence>
<dbReference type="SUPFAM" id="SSF56935">
    <property type="entry name" value="Porins"/>
    <property type="match status" value="1"/>
</dbReference>
<evidence type="ECO:0000313" key="3">
    <source>
        <dbReference type="Proteomes" id="UP000619078"/>
    </source>
</evidence>
<dbReference type="Gene3D" id="2.40.160.60">
    <property type="entry name" value="Outer membrane protein transport protein (OMPP1/FadL/TodX)"/>
    <property type="match status" value="1"/>
</dbReference>
<evidence type="ECO:0000313" key="2">
    <source>
        <dbReference type="EMBL" id="MBD1394058.1"/>
    </source>
</evidence>
<sequence>MIKYIRFIVLILLTATAFGVNAQNATTATTSSPYSRYGLGELNSGAISQNAAMGGIGVATNNVNLFNTVNLLNPASYSNLRLTVIDIGLSSSINTLNKTGFGSQTNSTFKVNHIVFAVPVSKRSALAFGLTPYSELGYNYRQVLPNFGTGLPADTNAVNYLYQGNGGLTKIFLGYGFGIGKHLTLGANASYLFGNLQETQSTEIPTLFANLNSRTEESNSIHGFNVDYGAQYTIDFSERKHLVLGYSGVANSKLTTQNSYVVSSYFSEAGGTPGLATDTLVNRQDPKGKVQLPLINRFGISYQYDGKYLVGADYSMGQWSKLTVAGINKGLQDSKTFNVGGQFTPNIGSLTSYFASVDYRLGAIYDQTYILANNTSIKRYAATFGLGLPLRPGNNNTSFYKINLGAEVGKRGTLTNGLIKENYVNIHLSFTLNDRWFQKYKFD</sequence>
<gene>
    <name evidence="2" type="ORF">IDJ76_13195</name>
</gene>
<name>A0A926S2E7_9SPHI</name>
<feature type="signal peptide" evidence="1">
    <location>
        <begin position="1"/>
        <end position="22"/>
    </location>
</feature>
<dbReference type="Proteomes" id="UP000619078">
    <property type="component" value="Unassembled WGS sequence"/>
</dbReference>
<dbReference type="RefSeq" id="WP_191163804.1">
    <property type="nucleotide sequence ID" value="NZ_JACWMX010000005.1"/>
</dbReference>